<dbReference type="PANTHER" id="PTHR31325">
    <property type="entry name" value="OS01G0798800 PROTEIN-RELATED"/>
    <property type="match status" value="1"/>
</dbReference>
<dbReference type="Pfam" id="PF13968">
    <property type="entry name" value="DUF4220"/>
    <property type="match status" value="1"/>
</dbReference>
<feature type="transmembrane region" description="Helical" evidence="1">
    <location>
        <begin position="48"/>
        <end position="68"/>
    </location>
</feature>
<keyword evidence="1" id="KW-0812">Transmembrane</keyword>
<keyword evidence="1" id="KW-1133">Transmembrane helix</keyword>
<keyword evidence="4" id="KW-1185">Reference proteome</keyword>
<feature type="transmembrane region" description="Helical" evidence="1">
    <location>
        <begin position="14"/>
        <end position="36"/>
    </location>
</feature>
<dbReference type="InterPro" id="IPR025315">
    <property type="entry name" value="DUF4220"/>
</dbReference>
<gene>
    <name evidence="3" type="ORF">NCGR_LOCUS42278</name>
</gene>
<organism evidence="3 4">
    <name type="scientific">Miscanthus lutarioriparius</name>
    <dbReference type="NCBI Taxonomy" id="422564"/>
    <lineage>
        <taxon>Eukaryota</taxon>
        <taxon>Viridiplantae</taxon>
        <taxon>Streptophyta</taxon>
        <taxon>Embryophyta</taxon>
        <taxon>Tracheophyta</taxon>
        <taxon>Spermatophyta</taxon>
        <taxon>Magnoliopsida</taxon>
        <taxon>Liliopsida</taxon>
        <taxon>Poales</taxon>
        <taxon>Poaceae</taxon>
        <taxon>PACMAD clade</taxon>
        <taxon>Panicoideae</taxon>
        <taxon>Andropogonodae</taxon>
        <taxon>Andropogoneae</taxon>
        <taxon>Saccharinae</taxon>
        <taxon>Miscanthus</taxon>
    </lineage>
</organism>
<evidence type="ECO:0000313" key="4">
    <source>
        <dbReference type="Proteomes" id="UP000604825"/>
    </source>
</evidence>
<dbReference type="Proteomes" id="UP000604825">
    <property type="component" value="Unassembled WGS sequence"/>
</dbReference>
<proteinExistence type="predicted"/>
<evidence type="ECO:0000256" key="1">
    <source>
        <dbReference type="SAM" id="Phobius"/>
    </source>
</evidence>
<dbReference type="AlphaFoldDB" id="A0A811QMD7"/>
<dbReference type="OrthoDB" id="682798at2759"/>
<accession>A0A811QMD7</accession>
<reference evidence="3" key="1">
    <citation type="submission" date="2020-10" db="EMBL/GenBank/DDBJ databases">
        <authorList>
            <person name="Han B."/>
            <person name="Lu T."/>
            <person name="Zhao Q."/>
            <person name="Huang X."/>
            <person name="Zhao Y."/>
        </authorList>
    </citation>
    <scope>NUCLEOTIDE SEQUENCE</scope>
</reference>
<comment type="caution">
    <text evidence="3">The sequence shown here is derived from an EMBL/GenBank/DDBJ whole genome shotgun (WGS) entry which is preliminary data.</text>
</comment>
<protein>
    <recommendedName>
        <fullName evidence="2">DUF4220 domain-containing protein</fullName>
    </recommendedName>
</protein>
<evidence type="ECO:0000313" key="3">
    <source>
        <dbReference type="EMBL" id="CAD6258812.1"/>
    </source>
</evidence>
<dbReference type="EMBL" id="CAJGYO010000010">
    <property type="protein sequence ID" value="CAD6258812.1"/>
    <property type="molecule type" value="Genomic_DNA"/>
</dbReference>
<name>A0A811QMD7_9POAL</name>
<evidence type="ECO:0000259" key="2">
    <source>
        <dbReference type="Pfam" id="PF13968"/>
    </source>
</evidence>
<feature type="domain" description="DUF4220" evidence="2">
    <location>
        <begin position="50"/>
        <end position="192"/>
    </location>
</feature>
<sequence length="226" mass="25141">MGGLTGAVHWWEKWQLRVLVLSSMAIQMLLLVFSSLRRFAIPRWARSITWLAYLAGDAVAIYALATLFNRHKEDQGGGGGGGGSGAVAGTLEVMWAPVLLLHLGGQDSITAYNIEDNELWSRHLLTAVSQVTVAIYVFCKSWPRGHDKRLLQAAILLFIPGVLKCFMKPWALKSASIYSLVSSSPAARQKQDQGMYPLQEYVKRAKEFVDQEYEDSPPRPKEHGEP</sequence>
<keyword evidence="1" id="KW-0472">Membrane</keyword>